<sequence>MPVLRMRNISKKIMPAAKFEIKRKCQICGEEFLAKTIESWYCSPKCSKIAWKRRKDEEQRLQRLDEVVKKIPKFKEYITVPEAYALFGISKETLYRLIRKGTIPSVNAGERQTLLSKAELMKLYPPRKKALTKPKPVAKLYSLEPKDCYTIGEITEKFLVNESTVYLHIRKYSIPTRQIGNFVYVPKKEIDNLYKGVKR</sequence>
<comment type="caution">
    <text evidence="2">The sequence shown here is derived from an EMBL/GenBank/DDBJ whole genome shotgun (WGS) entry which is preliminary data.</text>
</comment>
<dbReference type="InterPro" id="IPR010093">
    <property type="entry name" value="SinI_DNA-bd"/>
</dbReference>
<dbReference type="InterPro" id="IPR041657">
    <property type="entry name" value="HTH_17"/>
</dbReference>
<proteinExistence type="predicted"/>
<accession>B5D2P6</accession>
<dbReference type="Proteomes" id="UP000003452">
    <property type="component" value="Unassembled WGS sequence"/>
</dbReference>
<evidence type="ECO:0000313" key="2">
    <source>
        <dbReference type="EMBL" id="EDY93846.1"/>
    </source>
</evidence>
<dbReference type="Pfam" id="PF12728">
    <property type="entry name" value="HTH_17"/>
    <property type="match status" value="1"/>
</dbReference>
<evidence type="ECO:0000313" key="3">
    <source>
        <dbReference type="Proteomes" id="UP000003452"/>
    </source>
</evidence>
<organism evidence="2 3">
    <name type="scientific">Phocaeicola plebeius (strain DSM 17135 / JCM 12973 / CCUG 54634 / M2)</name>
    <name type="common">Bacteroides plebeius</name>
    <dbReference type="NCBI Taxonomy" id="484018"/>
    <lineage>
        <taxon>Bacteria</taxon>
        <taxon>Pseudomonadati</taxon>
        <taxon>Bacteroidota</taxon>
        <taxon>Bacteroidia</taxon>
        <taxon>Bacteroidales</taxon>
        <taxon>Bacteroidaceae</taxon>
        <taxon>Phocaeicola</taxon>
    </lineage>
</organism>
<evidence type="ECO:0000259" key="1">
    <source>
        <dbReference type="Pfam" id="PF12728"/>
    </source>
</evidence>
<reference evidence="2 3" key="2">
    <citation type="submission" date="2008-08" db="EMBL/GenBank/DDBJ databases">
        <authorList>
            <person name="Fulton L."/>
            <person name="Clifton S."/>
            <person name="Fulton B."/>
            <person name="Xu J."/>
            <person name="Minx P."/>
            <person name="Pepin K.H."/>
            <person name="Johnson M."/>
            <person name="Thiruvilangam P."/>
            <person name="Bhonagiri V."/>
            <person name="Nash W.E."/>
            <person name="Mardis E.R."/>
            <person name="Wilson R.K."/>
        </authorList>
    </citation>
    <scope>NUCLEOTIDE SEQUENCE [LARGE SCALE GENOMIC DNA]</scope>
    <source>
        <strain evidence="3">DSM 17135 / JCM 12973 / M2</strain>
    </source>
</reference>
<gene>
    <name evidence="2" type="ORF">BACPLE_03286</name>
</gene>
<dbReference type="NCBIfam" id="TIGR01764">
    <property type="entry name" value="excise"/>
    <property type="match status" value="1"/>
</dbReference>
<protein>
    <submittedName>
        <fullName evidence="2">DNA binding domain, excisionase family</fullName>
    </submittedName>
</protein>
<name>B5D2P6_PHOPM</name>
<reference evidence="2 3" key="1">
    <citation type="submission" date="2008-08" db="EMBL/GenBank/DDBJ databases">
        <title>Draft genome sequence of Bacteroides plebeius (DSM 17135).</title>
        <authorList>
            <person name="Sudarsanam P."/>
            <person name="Ley R."/>
            <person name="Guruge J."/>
            <person name="Turnbaugh P.J."/>
            <person name="Mahowald M."/>
            <person name="Liep D."/>
            <person name="Gordon J."/>
        </authorList>
    </citation>
    <scope>NUCLEOTIDE SEQUENCE [LARGE SCALE GENOMIC DNA]</scope>
    <source>
        <strain evidence="3">DSM 17135 / JCM 12973 / M2</strain>
    </source>
</reference>
<dbReference type="EMBL" id="ABQC02000024">
    <property type="protein sequence ID" value="EDY93846.1"/>
    <property type="molecule type" value="Genomic_DNA"/>
</dbReference>
<dbReference type="HOGENOM" id="CLU_110599_0_0_10"/>
<dbReference type="AlphaFoldDB" id="B5D2P6"/>
<dbReference type="GO" id="GO:0003677">
    <property type="term" value="F:DNA binding"/>
    <property type="evidence" value="ECO:0007669"/>
    <property type="project" value="InterPro"/>
</dbReference>
<feature type="domain" description="Helix-turn-helix" evidence="1">
    <location>
        <begin position="77"/>
        <end position="122"/>
    </location>
</feature>
<dbReference type="eggNOG" id="COG2452">
    <property type="taxonomic scope" value="Bacteria"/>
</dbReference>